<evidence type="ECO:0000259" key="3">
    <source>
        <dbReference type="PROSITE" id="PS50280"/>
    </source>
</evidence>
<dbReference type="PANTHER" id="PTHR12197:SF292">
    <property type="entry name" value="SET DOMAIN-CONTAINING PROTEIN"/>
    <property type="match status" value="1"/>
</dbReference>
<dbReference type="Proteomes" id="UP000291116">
    <property type="component" value="Unassembled WGS sequence"/>
</dbReference>
<evidence type="ECO:0000256" key="1">
    <source>
        <dbReference type="SAM" id="Coils"/>
    </source>
</evidence>
<dbReference type="AlphaFoldDB" id="A0A448ZKG4"/>
<dbReference type="PANTHER" id="PTHR12197">
    <property type="entry name" value="HISTONE-LYSINE N-METHYLTRANSFERASE SMYD"/>
    <property type="match status" value="1"/>
</dbReference>
<dbReference type="EMBL" id="CAACVS010000449">
    <property type="protein sequence ID" value="VEU42532.1"/>
    <property type="molecule type" value="Genomic_DNA"/>
</dbReference>
<keyword evidence="5" id="KW-1185">Reference proteome</keyword>
<proteinExistence type="predicted"/>
<keyword evidence="1" id="KW-0175">Coiled coil</keyword>
<organism evidence="4 5">
    <name type="scientific">Pseudo-nitzschia multistriata</name>
    <dbReference type="NCBI Taxonomy" id="183589"/>
    <lineage>
        <taxon>Eukaryota</taxon>
        <taxon>Sar</taxon>
        <taxon>Stramenopiles</taxon>
        <taxon>Ochrophyta</taxon>
        <taxon>Bacillariophyta</taxon>
        <taxon>Bacillariophyceae</taxon>
        <taxon>Bacillariophycidae</taxon>
        <taxon>Bacillariales</taxon>
        <taxon>Bacillariaceae</taxon>
        <taxon>Pseudo-nitzschia</taxon>
    </lineage>
</organism>
<dbReference type="InterPro" id="IPR001214">
    <property type="entry name" value="SET_dom"/>
</dbReference>
<protein>
    <recommendedName>
        <fullName evidence="3">SET domain-containing protein</fullName>
    </recommendedName>
</protein>
<accession>A0A448ZKG4</accession>
<dbReference type="SUPFAM" id="SSF82199">
    <property type="entry name" value="SET domain"/>
    <property type="match status" value="1"/>
</dbReference>
<dbReference type="InterPro" id="IPR046341">
    <property type="entry name" value="SET_dom_sf"/>
</dbReference>
<feature type="compositionally biased region" description="Polar residues" evidence="2">
    <location>
        <begin position="58"/>
        <end position="71"/>
    </location>
</feature>
<feature type="coiled-coil region" evidence="1">
    <location>
        <begin position="371"/>
        <end position="398"/>
    </location>
</feature>
<name>A0A448ZKG4_9STRA</name>
<feature type="region of interest" description="Disordered" evidence="2">
    <location>
        <begin position="1"/>
        <end position="79"/>
    </location>
</feature>
<sequence>MDDEDEEDPFDVFGDDDSDSDNDNDAEQVVTSKESMEFARSLVDATNEKISHPKSESGRSTAIVSTPVSSSERNDNNDCQDRQLEDLSYLKAWENKWPDPMYKGEILLVSPLPVGGGRGYVATTPIAPGTLVLVESPMMTWPDEQIGKKLGMVSVKHLIEHPNASKIVDDLEDFYPTKEQVDRYNGNEDGTMEIGSDEYEQIPKMIQFLKSELASSAKGEESGEPNSKEKDQELLDLVELSKTLHIRSRDNTELTEIDIIRLLLVLRYNGLESGVYRHVAMLNHDDYPNCAKFLPTGGKTFSEVRTTRRVQPGESLTISYLPRVVSHASRRKVLWEQHRFDIGVKHLKGERYKMETIASSLPPSPIQGVADETLTDRIELATEELEKMQAEIEASLHLTSAATSAQTFETVKALEQTALELYKEAGEQLQNLNHILLIPILILHMDICALVLRDSSLSNSVQLGVISRQVVSAYHLLPLQKLLLGADHFDIARTTLDLADSVSQLLSRSAKTLYNLNFPSMDSFAAWSTFEHETRKEHNRIKALYPHDVEKHINV</sequence>
<dbReference type="Pfam" id="PF00856">
    <property type="entry name" value="SET"/>
    <property type="match status" value="1"/>
</dbReference>
<dbReference type="InterPro" id="IPR050869">
    <property type="entry name" value="H3K4_H4K5_MeTrfase"/>
</dbReference>
<reference evidence="4 5" key="1">
    <citation type="submission" date="2019-01" db="EMBL/GenBank/DDBJ databases">
        <authorList>
            <person name="Ferrante I. M."/>
        </authorList>
    </citation>
    <scope>NUCLEOTIDE SEQUENCE [LARGE SCALE GENOMIC DNA]</scope>
    <source>
        <strain evidence="4 5">B856</strain>
    </source>
</reference>
<dbReference type="PROSITE" id="PS50280">
    <property type="entry name" value="SET"/>
    <property type="match status" value="1"/>
</dbReference>
<feature type="domain" description="SET" evidence="3">
    <location>
        <begin position="105"/>
        <end position="321"/>
    </location>
</feature>
<feature type="compositionally biased region" description="Acidic residues" evidence="2">
    <location>
        <begin position="1"/>
        <end position="26"/>
    </location>
</feature>
<gene>
    <name evidence="4" type="ORF">PSNMU_V1.4_AUG-EV-PASAV3_0095070</name>
</gene>
<feature type="compositionally biased region" description="Basic and acidic residues" evidence="2">
    <location>
        <begin position="46"/>
        <end position="57"/>
    </location>
</feature>
<evidence type="ECO:0000256" key="2">
    <source>
        <dbReference type="SAM" id="MobiDB-lite"/>
    </source>
</evidence>
<dbReference type="Gene3D" id="2.170.270.10">
    <property type="entry name" value="SET domain"/>
    <property type="match status" value="1"/>
</dbReference>
<dbReference type="OrthoDB" id="1028014at2759"/>
<evidence type="ECO:0000313" key="4">
    <source>
        <dbReference type="EMBL" id="VEU42532.1"/>
    </source>
</evidence>
<evidence type="ECO:0000313" key="5">
    <source>
        <dbReference type="Proteomes" id="UP000291116"/>
    </source>
</evidence>